<dbReference type="InterPro" id="IPR002035">
    <property type="entry name" value="VWF_A"/>
</dbReference>
<protein>
    <recommendedName>
        <fullName evidence="6">von Willebrand factor type A domain containing protein</fullName>
    </recommendedName>
</protein>
<dbReference type="EMBL" id="CAJNOE010001086">
    <property type="protein sequence ID" value="CAF1385089.1"/>
    <property type="molecule type" value="Genomic_DNA"/>
</dbReference>
<dbReference type="Proteomes" id="UP000663860">
    <property type="component" value="Unassembled WGS sequence"/>
</dbReference>
<accession>A0A815JVS2</accession>
<sequence>MLRIKSVSPSQKEQYVALKSVSVDSKIRSFGADVSITQLFKNDENQPIEAVYCFPIEENAAIYSFTAKIDDREICAQLKEKNQAQQEYTQALQQGHGAYLMEQDEKSQDIFIINVGALLPGKESLQQGHGAYLMEQDEKSQDIFIINVGALLPGKECRIEIKYVTELILVNGNKTRFVIPTTIAPRYNSSVGSISSPAGTQAKYVQSASYTIDFRCQIYKLNEQITGVSSSSHPITIQFTENTYDITFGQNNTFMDRDIIVDIDLSTRTNTILAIEKNGEHQLALMASFTPTSEDCQKVLNTNKEINDVNNEFIFIVDCSGSMEDENKIGLARQAMILFLKSLPVNCQFNIIRFGSEYRTLFNQVTDKYNEQNAKQAEQLISQLSADLGGTELLKPLQWLQNQPPAANHSRQILLLTDGEISNVTQVMDLCRSMSTSSRIFSFGLGHSPSRSLIKGLARSTNGRFTFIPPGTNVDIYVAEQLQKALEPCITNVKVKWNIPSLISSKLQSVPTVAPPVYANDRLLFYALIDSDQFDHSTTVEIWNHEETVRLGLAKIDRVPETMNNDNQLITHLAAKALIQEITHAKDLHAGSQQTRFQQVKEDDNKKRLIDISLKYNILCPHTAFIGIETDRVPETMNNDNQLITHLAAKALIQEITHAKDLHAGSQQTRFQQVKEDDNKKRLIDISLKYNILCPHTAFIGIETRTDPSAKSTNSNMVLREIPIEISADDKVMNTLSSGFGAFGSSSNSLSSPNTSFNSQLPTMFHVLPASFLPSSHCMYPINPSSYQCQYYSAGPISYQQQKQQQQASFSYGASNRYSESIRTSSSTAQDYPLPPRRIRIRFNESIRYQSNSLPLPYTNSIVTNPSSSFVITEEKTWPSNDEDVVRHLISLQKFDGLWNLSGSEVQNLSKKPLTSFQSNISNDSSILSTIIVIIIFETKFDSSKTLWLFMVNKARKRLTELLDNNGKLEQLINEIKSQL</sequence>
<name>A0A815JVS2_9BILA</name>
<keyword evidence="1" id="KW-0175">Coiled coil</keyword>
<dbReference type="Gene3D" id="3.40.50.410">
    <property type="entry name" value="von Willebrand factor, type A domain"/>
    <property type="match status" value="1"/>
</dbReference>
<feature type="domain" description="VWFA" evidence="2">
    <location>
        <begin position="312"/>
        <end position="493"/>
    </location>
</feature>
<organism evidence="4 5">
    <name type="scientific">Adineta steineri</name>
    <dbReference type="NCBI Taxonomy" id="433720"/>
    <lineage>
        <taxon>Eukaryota</taxon>
        <taxon>Metazoa</taxon>
        <taxon>Spiralia</taxon>
        <taxon>Gnathifera</taxon>
        <taxon>Rotifera</taxon>
        <taxon>Eurotatoria</taxon>
        <taxon>Bdelloidea</taxon>
        <taxon>Adinetida</taxon>
        <taxon>Adinetidae</taxon>
        <taxon>Adineta</taxon>
    </lineage>
</organism>
<evidence type="ECO:0000313" key="4">
    <source>
        <dbReference type="EMBL" id="CAF1385089.1"/>
    </source>
</evidence>
<comment type="caution">
    <text evidence="4">The sequence shown here is derived from an EMBL/GenBank/DDBJ whole genome shotgun (WGS) entry which is preliminary data.</text>
</comment>
<dbReference type="InterPro" id="IPR036465">
    <property type="entry name" value="vWFA_dom_sf"/>
</dbReference>
<feature type="coiled-coil region" evidence="1">
    <location>
        <begin position="952"/>
        <end position="979"/>
    </location>
</feature>
<evidence type="ECO:0000259" key="3">
    <source>
        <dbReference type="PROSITE" id="PS51468"/>
    </source>
</evidence>
<evidence type="ECO:0008006" key="6">
    <source>
        <dbReference type="Google" id="ProtNLM"/>
    </source>
</evidence>
<dbReference type="SMART" id="SM00327">
    <property type="entry name" value="VWA"/>
    <property type="match status" value="1"/>
</dbReference>
<dbReference type="InterPro" id="IPR013694">
    <property type="entry name" value="VIT"/>
</dbReference>
<evidence type="ECO:0000313" key="5">
    <source>
        <dbReference type="Proteomes" id="UP000663860"/>
    </source>
</evidence>
<feature type="domain" description="VIT" evidence="3">
    <location>
        <begin position="2"/>
        <end position="165"/>
    </location>
</feature>
<gene>
    <name evidence="4" type="ORF">IZO911_LOCUS38636</name>
</gene>
<dbReference type="PANTHER" id="PTHR45737">
    <property type="entry name" value="VON WILLEBRAND FACTOR A DOMAIN-CONTAINING PROTEIN 5A"/>
    <property type="match status" value="1"/>
</dbReference>
<dbReference type="SUPFAM" id="SSF53300">
    <property type="entry name" value="vWA-like"/>
    <property type="match status" value="1"/>
</dbReference>
<proteinExistence type="predicted"/>
<dbReference type="Pfam" id="PF13768">
    <property type="entry name" value="VWA_3"/>
    <property type="match status" value="1"/>
</dbReference>
<dbReference type="SMART" id="SM00609">
    <property type="entry name" value="VIT"/>
    <property type="match status" value="1"/>
</dbReference>
<reference evidence="4" key="1">
    <citation type="submission" date="2021-02" db="EMBL/GenBank/DDBJ databases">
        <authorList>
            <person name="Nowell W R."/>
        </authorList>
    </citation>
    <scope>NUCLEOTIDE SEQUENCE</scope>
</reference>
<dbReference type="PROSITE" id="PS50234">
    <property type="entry name" value="VWFA"/>
    <property type="match status" value="1"/>
</dbReference>
<dbReference type="PROSITE" id="PS51468">
    <property type="entry name" value="VIT"/>
    <property type="match status" value="1"/>
</dbReference>
<dbReference type="Pfam" id="PF08487">
    <property type="entry name" value="VIT"/>
    <property type="match status" value="1"/>
</dbReference>
<dbReference type="AlphaFoldDB" id="A0A815JVS2"/>
<evidence type="ECO:0000259" key="2">
    <source>
        <dbReference type="PROSITE" id="PS50234"/>
    </source>
</evidence>
<dbReference type="PANTHER" id="PTHR45737:SF6">
    <property type="entry name" value="VON WILLEBRAND FACTOR A DOMAIN-CONTAINING PROTEIN 5A"/>
    <property type="match status" value="1"/>
</dbReference>
<evidence type="ECO:0000256" key="1">
    <source>
        <dbReference type="SAM" id="Coils"/>
    </source>
</evidence>